<dbReference type="GO" id="GO:0046872">
    <property type="term" value="F:metal ion binding"/>
    <property type="evidence" value="ECO:0007669"/>
    <property type="project" value="UniProtKB-KW"/>
</dbReference>
<feature type="binding site" evidence="6">
    <location>
        <position position="439"/>
    </location>
    <ligand>
        <name>Mg(2+)</name>
        <dbReference type="ChEBI" id="CHEBI:18420"/>
        <label>2</label>
    </ligand>
</feature>
<comment type="catalytic activity">
    <reaction evidence="5">
        <text>RNA(n) + a ribonucleoside 5'-triphosphate = RNA(n+1) + diphosphate</text>
        <dbReference type="Rhea" id="RHEA:21248"/>
        <dbReference type="Rhea" id="RHEA-COMP:14527"/>
        <dbReference type="Rhea" id="RHEA-COMP:17342"/>
        <dbReference type="ChEBI" id="CHEBI:33019"/>
        <dbReference type="ChEBI" id="CHEBI:61557"/>
        <dbReference type="ChEBI" id="CHEBI:140395"/>
        <dbReference type="EC" id="2.7.7.48"/>
    </reaction>
</comment>
<evidence type="ECO:0000256" key="3">
    <source>
        <dbReference type="ARBA" id="ARBA00022953"/>
    </source>
</evidence>
<feature type="binding site" evidence="6">
    <location>
        <position position="440"/>
    </location>
    <ligand>
        <name>Mg(2+)</name>
        <dbReference type="ChEBI" id="CHEBI:18420"/>
        <label>2</label>
    </ligand>
</feature>
<dbReference type="InterPro" id="IPR007096">
    <property type="entry name" value="RNA-dir_Rpol_cat_phage"/>
</dbReference>
<dbReference type="GO" id="GO:0000166">
    <property type="term" value="F:nucleotide binding"/>
    <property type="evidence" value="ECO:0007669"/>
    <property type="project" value="UniProtKB-KW"/>
</dbReference>
<dbReference type="PROSITE" id="PS50522">
    <property type="entry name" value="RDRP_PHAGE"/>
    <property type="match status" value="1"/>
</dbReference>
<comment type="cofactor">
    <cofactor evidence="6">
        <name>Mg(2+)</name>
        <dbReference type="ChEBI" id="CHEBI:18420"/>
    </cofactor>
    <text evidence="6">Binds 2 Mg(2+) per subunit.</text>
</comment>
<accession>A0A1L3KIQ4</accession>
<evidence type="ECO:0000256" key="2">
    <source>
        <dbReference type="ARBA" id="ARBA00022741"/>
    </source>
</evidence>
<dbReference type="Pfam" id="PF03431">
    <property type="entry name" value="RNA_replicase_B"/>
    <property type="match status" value="1"/>
</dbReference>
<dbReference type="EC" id="2.7.7.48" evidence="1"/>
<feature type="binding site" evidence="6">
    <location>
        <position position="345"/>
    </location>
    <ligand>
        <name>Mg(2+)</name>
        <dbReference type="ChEBI" id="CHEBI:18420"/>
        <label>2</label>
    </ligand>
</feature>
<feature type="domain" description="RdRp catalytic" evidence="7">
    <location>
        <begin position="330"/>
        <end position="471"/>
    </location>
</feature>
<keyword evidence="6" id="KW-0460">Magnesium</keyword>
<keyword evidence="2" id="KW-0547">Nucleotide-binding</keyword>
<protein>
    <recommendedName>
        <fullName evidence="1">RNA-directed RNA polymerase</fullName>
        <ecNumber evidence="1">2.7.7.48</ecNumber>
    </recommendedName>
    <alternativeName>
        <fullName evidence="4">RNA replicase beta chain</fullName>
    </alternativeName>
</protein>
<proteinExistence type="predicted"/>
<dbReference type="GO" id="GO:0039694">
    <property type="term" value="P:viral RNA genome replication"/>
    <property type="evidence" value="ECO:0007669"/>
    <property type="project" value="InterPro"/>
</dbReference>
<evidence type="ECO:0000256" key="6">
    <source>
        <dbReference type="PIRSR" id="PIRSR605093-1"/>
    </source>
</evidence>
<reference evidence="8" key="1">
    <citation type="journal article" date="2016" name="Nature">
        <title>Redefining the invertebrate RNA virosphere.</title>
        <authorList>
            <person name="Shi M."/>
            <person name="Lin X.D."/>
            <person name="Tian J.H."/>
            <person name="Chen L.J."/>
            <person name="Chen X."/>
            <person name="Li C.X."/>
            <person name="Qin X.C."/>
            <person name="Li J."/>
            <person name="Cao J.P."/>
            <person name="Eden J.S."/>
            <person name="Buchmann J."/>
            <person name="Wang W."/>
            <person name="Xu J."/>
            <person name="Holmes E.C."/>
            <person name="Zhang Y.Z."/>
        </authorList>
    </citation>
    <scope>NUCLEOTIDE SEQUENCE</scope>
    <source>
        <strain evidence="8">SZmix15676</strain>
    </source>
</reference>
<dbReference type="GO" id="GO:0003968">
    <property type="term" value="F:RNA-directed RNA polymerase activity"/>
    <property type="evidence" value="ECO:0007669"/>
    <property type="project" value="UniProtKB-EC"/>
</dbReference>
<sequence>MSNTTIPTTRLQEAVKMALVCIKQTPERPARKGKPVKGPTLRSTANRVKVDPWSVAAVILEELSYVGSHVGVNFLPELEMLRKGDRRTAYNSILSKTRVSAVTPEVAWLYAQARACVSKLDVPGFDPLSAAFADWEFTEHRCRRVNQKLAALQKRHLANNKPVPFLREITRAREYISYVLGSEPDLDEVIGSFKFGPGSSVGVSGSATDYLTKLHSWDCTSRAIPLAVRALILDGSVWDLLSFDYKAPRTPELLARVAKEIEGTLRGSVENVDKLSFVYKKATMSRSIGIQPTISGGLQLGVDTYYKRLLKQRAFMDLADQSVNQRLARIGSQNWREPGTYATLDKSSASNLVAKGLITLLFPSAHRELLFALRTPSYLPYKGMVGEGSPRAYHMYAGMGNGTTFCVETLVFSAMCYAVSDLESPQLNRNNAVFSVYGDDVAIREQFAIPYILFAEFLGMKINRDKSFHSGPFRESCGSDYWDGINVRPTYVPGDGDVDELKLIGVHNSLMDNAFFSMTNACKRLRSLWQKSCSLPLPSDPQGGLGFRTQSNCAWEYLKKGDSPVVSPVWHRPLGYVCQVIISKKTHVGVLEQMAIASALQKAYTSPERSGDYLAQTSLRRTYTVKVIRETDLRRKDLVTMLANQLKKLGARKGTPWWVHFRGR</sequence>
<organism evidence="8">
    <name type="scientific">Hubei levi-like virus 14</name>
    <dbReference type="NCBI Taxonomy" id="1922913"/>
    <lineage>
        <taxon>Viruses</taxon>
        <taxon>Riboviria</taxon>
    </lineage>
</organism>
<evidence type="ECO:0000256" key="5">
    <source>
        <dbReference type="ARBA" id="ARBA00048744"/>
    </source>
</evidence>
<keyword evidence="6" id="KW-0479">Metal-binding</keyword>
<evidence type="ECO:0000256" key="4">
    <source>
        <dbReference type="ARBA" id="ARBA00030248"/>
    </source>
</evidence>
<name>A0A1L3KIQ4_9VIRU</name>
<dbReference type="EMBL" id="KX883571">
    <property type="protein sequence ID" value="APG77195.1"/>
    <property type="molecule type" value="Genomic_RNA"/>
</dbReference>
<evidence type="ECO:0000313" key="8">
    <source>
        <dbReference type="EMBL" id="APG77195.1"/>
    </source>
</evidence>
<dbReference type="InterPro" id="IPR005093">
    <property type="entry name" value="RNArep_beta"/>
</dbReference>
<keyword evidence="3" id="KW-0693">Viral RNA replication</keyword>
<evidence type="ECO:0000256" key="1">
    <source>
        <dbReference type="ARBA" id="ARBA00012494"/>
    </source>
</evidence>
<evidence type="ECO:0000259" key="7">
    <source>
        <dbReference type="PROSITE" id="PS50522"/>
    </source>
</evidence>